<feature type="domain" description="Protein kinase" evidence="2">
    <location>
        <begin position="162"/>
        <end position="487"/>
    </location>
</feature>
<protein>
    <recommendedName>
        <fullName evidence="2">Protein kinase domain-containing protein</fullName>
    </recommendedName>
</protein>
<dbReference type="SUPFAM" id="SSF56112">
    <property type="entry name" value="Protein kinase-like (PK-like)"/>
    <property type="match status" value="1"/>
</dbReference>
<dbReference type="GO" id="GO:0004674">
    <property type="term" value="F:protein serine/threonine kinase activity"/>
    <property type="evidence" value="ECO:0007669"/>
    <property type="project" value="TreeGrafter"/>
</dbReference>
<evidence type="ECO:0000313" key="3">
    <source>
        <dbReference type="EMBL" id="EQB48102.1"/>
    </source>
</evidence>
<feature type="region of interest" description="Disordered" evidence="1">
    <location>
        <begin position="683"/>
        <end position="704"/>
    </location>
</feature>
<dbReference type="SMART" id="SM00220">
    <property type="entry name" value="S_TKc"/>
    <property type="match status" value="1"/>
</dbReference>
<evidence type="ECO:0000259" key="2">
    <source>
        <dbReference type="PROSITE" id="PS50011"/>
    </source>
</evidence>
<evidence type="ECO:0000313" key="4">
    <source>
        <dbReference type="Proteomes" id="UP000015530"/>
    </source>
</evidence>
<dbReference type="InterPro" id="IPR011009">
    <property type="entry name" value="Kinase-like_dom_sf"/>
</dbReference>
<gene>
    <name evidence="3" type="ORF">CGLO_12692</name>
</gene>
<organism evidence="3 4">
    <name type="scientific">Colletotrichum gloeosporioides (strain Cg-14)</name>
    <name type="common">Anthracnose fungus</name>
    <name type="synonym">Glomerella cingulata</name>
    <dbReference type="NCBI Taxonomy" id="1237896"/>
    <lineage>
        <taxon>Eukaryota</taxon>
        <taxon>Fungi</taxon>
        <taxon>Dikarya</taxon>
        <taxon>Ascomycota</taxon>
        <taxon>Pezizomycotina</taxon>
        <taxon>Sordariomycetes</taxon>
        <taxon>Hypocreomycetidae</taxon>
        <taxon>Glomerellales</taxon>
        <taxon>Glomerellaceae</taxon>
        <taxon>Colletotrichum</taxon>
        <taxon>Colletotrichum gloeosporioides species complex</taxon>
    </lineage>
</organism>
<feature type="compositionally biased region" description="Acidic residues" evidence="1">
    <location>
        <begin position="687"/>
        <end position="704"/>
    </location>
</feature>
<dbReference type="AlphaFoldDB" id="T0JY16"/>
<dbReference type="Pfam" id="PF00069">
    <property type="entry name" value="Pkinase"/>
    <property type="match status" value="1"/>
</dbReference>
<name>T0JY16_COLGC</name>
<dbReference type="STRING" id="1237896.T0JY16"/>
<comment type="caution">
    <text evidence="3">The sequence shown here is derived from an EMBL/GenBank/DDBJ whole genome shotgun (WGS) entry which is preliminary data.</text>
</comment>
<dbReference type="GO" id="GO:0005524">
    <property type="term" value="F:ATP binding"/>
    <property type="evidence" value="ECO:0007669"/>
    <property type="project" value="InterPro"/>
</dbReference>
<dbReference type="PANTHER" id="PTHR24359:SF1">
    <property type="entry name" value="INHIBITOR OF NUCLEAR FACTOR KAPPA-B KINASE EPSILON SUBUNIT HOMOLOG 1-RELATED"/>
    <property type="match status" value="1"/>
</dbReference>
<dbReference type="InterPro" id="IPR000719">
    <property type="entry name" value="Prot_kinase_dom"/>
</dbReference>
<dbReference type="EMBL" id="AMYD01002721">
    <property type="protein sequence ID" value="EQB48102.1"/>
    <property type="molecule type" value="Genomic_DNA"/>
</dbReference>
<proteinExistence type="predicted"/>
<evidence type="ECO:0000256" key="1">
    <source>
        <dbReference type="SAM" id="MobiDB-lite"/>
    </source>
</evidence>
<sequence length="704" mass="80340">MSENHIVTQLREHVAEFIQRHRCYGINGYGDERKFVPQLALTEFWTLEKITAVFCHDRNKLILHSAVDIMNHYIVIFSILVLTSGAEYLELFTQEDIKDISLPLLSMPESYRESSHKEVFESFLKAQWKFCPLPFSVGLNPKPSKKNLSPEMILPILPTAKTKINPEADETTDMAVLYKVDFHPKSTLLTASVVFKEYLKPGPDSQKLYDNEWAMYTQLKEESFDHIVRYHGSFQCLDRRTIVLEYAPGGDLLSFFKTRRIPRTDWQRTQFWQNIFGLFEGLVAIDDLTQYGDHSRDTWHLKGTHQDIRPQNILVCGEPSDEDYSVPFKFADMGLAHIRQVKNGGIDRFAVDHFGNGMYSAPEAFRDDGSTKTIRHKSDVYSLGGILSEAFIWAIWGERGREAYQAERVEATREIRLKGGFHEGAFHDGDGLLHVVERWHDRAVALTGGKAGALSQLILRFTLAAEPDLRKTAAQVFQEFKAIIPTLKSDSLPQNYIFILDDSISMGSHREQAARTCRVLSKLLKRGHVDPDKEFELYFASTGRCIRAKNGTDLQLAVERHHFSSLRCEMHSILDQVASRVIEETQPVSLYVLTNGHWNNRNSSTTCGVEKPIERLVKHIVEKNKQANWAMVQFIGFYRDPPSKADRRGKALLKRLDNNLGLLRDIVDTRDAKKDVRKILLGPFSTEADESPSDSDSVSDSDSK</sequence>
<accession>T0JY16</accession>
<dbReference type="Proteomes" id="UP000015530">
    <property type="component" value="Unassembled WGS sequence"/>
</dbReference>
<dbReference type="OrthoDB" id="5396681at2759"/>
<reference evidence="4" key="1">
    <citation type="journal article" date="2013" name="Mol. Plant Microbe Interact.">
        <title>Global aspects of pacC regulation of pathogenicity genes in Colletotrichum gloeosporioides as revealed by transcriptome analysis.</title>
        <authorList>
            <person name="Alkan N."/>
            <person name="Meng X."/>
            <person name="Friedlander G."/>
            <person name="Reuveni E."/>
            <person name="Sukno S."/>
            <person name="Sherman A."/>
            <person name="Thon M."/>
            <person name="Fluhr R."/>
            <person name="Prusky D."/>
        </authorList>
    </citation>
    <scope>NUCLEOTIDE SEQUENCE [LARGE SCALE GENOMIC DNA]</scope>
    <source>
        <strain evidence="4">Cg-14</strain>
    </source>
</reference>
<dbReference type="PANTHER" id="PTHR24359">
    <property type="entry name" value="SERINE/THREONINE-PROTEIN KINASE SBK1"/>
    <property type="match status" value="1"/>
</dbReference>
<dbReference type="HOGENOM" id="CLU_005931_1_0_1"/>
<dbReference type="Gene3D" id="1.10.510.10">
    <property type="entry name" value="Transferase(Phosphotransferase) domain 1"/>
    <property type="match status" value="1"/>
</dbReference>
<dbReference type="PROSITE" id="PS50011">
    <property type="entry name" value="PROTEIN_KINASE_DOM"/>
    <property type="match status" value="1"/>
</dbReference>
<dbReference type="OMA" id="HANAENC"/>